<dbReference type="RefSeq" id="WP_176007037.1">
    <property type="nucleotide sequence ID" value="NZ_JABWMI010000018.1"/>
</dbReference>
<sequence length="126" mass="14954">MKNKLFRSFLPIISVLLVGWIGLQDDTFTYSRGKQKITLELENKAKQLHWGQKTKLHFRFENIDPKRLSSAAPGLRFINNPTEKESLFEIVPEKKYLKKDTLNLHVMYREENDSVWVHIFRIPIKN</sequence>
<organism evidence="1 2">
    <name type="scientific">Flavobacterium agri</name>
    <dbReference type="NCBI Taxonomy" id="2743471"/>
    <lineage>
        <taxon>Bacteria</taxon>
        <taxon>Pseudomonadati</taxon>
        <taxon>Bacteroidota</taxon>
        <taxon>Flavobacteriia</taxon>
        <taxon>Flavobacteriales</taxon>
        <taxon>Flavobacteriaceae</taxon>
        <taxon>Flavobacterium</taxon>
    </lineage>
</organism>
<reference evidence="1 2" key="1">
    <citation type="submission" date="2020-07" db="EMBL/GenBank/DDBJ databases">
        <authorList>
            <person name="Sun Q."/>
        </authorList>
    </citation>
    <scope>NUCLEOTIDE SEQUENCE [LARGE SCALE GENOMIC DNA]</scope>
    <source>
        <strain evidence="1 2">MAH-1</strain>
    </source>
</reference>
<dbReference type="Proteomes" id="UP000535020">
    <property type="component" value="Unassembled WGS sequence"/>
</dbReference>
<proteinExistence type="predicted"/>
<accession>A0A7Y8Y4E5</accession>
<name>A0A7Y8Y4E5_9FLAO</name>
<evidence type="ECO:0000313" key="2">
    <source>
        <dbReference type="Proteomes" id="UP000535020"/>
    </source>
</evidence>
<dbReference type="AlphaFoldDB" id="A0A7Y8Y4E5"/>
<keyword evidence="2" id="KW-1185">Reference proteome</keyword>
<comment type="caution">
    <text evidence="1">The sequence shown here is derived from an EMBL/GenBank/DDBJ whole genome shotgun (WGS) entry which is preliminary data.</text>
</comment>
<protein>
    <submittedName>
        <fullName evidence="1">Uncharacterized protein</fullName>
    </submittedName>
</protein>
<gene>
    <name evidence="1" type="ORF">HZF10_14980</name>
</gene>
<dbReference type="EMBL" id="JACBJI010000007">
    <property type="protein sequence ID" value="NYA72231.1"/>
    <property type="molecule type" value="Genomic_DNA"/>
</dbReference>
<evidence type="ECO:0000313" key="1">
    <source>
        <dbReference type="EMBL" id="NYA72231.1"/>
    </source>
</evidence>